<protein>
    <submittedName>
        <fullName evidence="5">Uncharacterized protein</fullName>
    </submittedName>
</protein>
<evidence type="ECO:0000313" key="5">
    <source>
        <dbReference type="EMBL" id="KAF2458198.1"/>
    </source>
</evidence>
<feature type="compositionally biased region" description="Low complexity" evidence="1">
    <location>
        <begin position="479"/>
        <end position="510"/>
    </location>
</feature>
<keyword evidence="6" id="KW-1185">Reference proteome</keyword>
<dbReference type="PANTHER" id="PTHR38788:SF3">
    <property type="entry name" value="CLR5 DOMAIN-CONTAINING PROTEIN"/>
    <property type="match status" value="1"/>
</dbReference>
<evidence type="ECO:0000259" key="3">
    <source>
        <dbReference type="Pfam" id="PF24465"/>
    </source>
</evidence>
<feature type="region of interest" description="Disordered" evidence="1">
    <location>
        <begin position="223"/>
        <end position="244"/>
    </location>
</feature>
<dbReference type="Pfam" id="PF14420">
    <property type="entry name" value="Clr5"/>
    <property type="match status" value="1"/>
</dbReference>
<dbReference type="InterPro" id="IPR025676">
    <property type="entry name" value="Clr5_dom"/>
</dbReference>
<dbReference type="Pfam" id="PF24465">
    <property type="entry name" value="Tri-helical"/>
    <property type="match status" value="2"/>
</dbReference>
<organism evidence="5 6">
    <name type="scientific">Lineolata rhizophorae</name>
    <dbReference type="NCBI Taxonomy" id="578093"/>
    <lineage>
        <taxon>Eukaryota</taxon>
        <taxon>Fungi</taxon>
        <taxon>Dikarya</taxon>
        <taxon>Ascomycota</taxon>
        <taxon>Pezizomycotina</taxon>
        <taxon>Dothideomycetes</taxon>
        <taxon>Dothideomycetes incertae sedis</taxon>
        <taxon>Lineolatales</taxon>
        <taxon>Lineolataceae</taxon>
        <taxon>Lineolata</taxon>
    </lineage>
</organism>
<evidence type="ECO:0000256" key="1">
    <source>
        <dbReference type="SAM" id="MobiDB-lite"/>
    </source>
</evidence>
<feature type="domain" description="Tri-helical" evidence="3">
    <location>
        <begin position="361"/>
        <end position="452"/>
    </location>
</feature>
<feature type="compositionally biased region" description="Basic and acidic residues" evidence="1">
    <location>
        <begin position="451"/>
        <end position="465"/>
    </location>
</feature>
<dbReference type="OrthoDB" id="4115389at2759"/>
<proteinExistence type="predicted"/>
<feature type="region of interest" description="Disordered" evidence="1">
    <location>
        <begin position="451"/>
        <end position="569"/>
    </location>
</feature>
<evidence type="ECO:0000259" key="2">
    <source>
        <dbReference type="Pfam" id="PF14420"/>
    </source>
</evidence>
<evidence type="ECO:0000259" key="4">
    <source>
        <dbReference type="Pfam" id="PF24962"/>
    </source>
</evidence>
<dbReference type="PANTHER" id="PTHR38788">
    <property type="entry name" value="CLR5 DOMAIN-CONTAINING PROTEIN"/>
    <property type="match status" value="1"/>
</dbReference>
<dbReference type="Pfam" id="PF24962">
    <property type="entry name" value="DUF7767"/>
    <property type="match status" value="1"/>
</dbReference>
<dbReference type="EMBL" id="MU001678">
    <property type="protein sequence ID" value="KAF2458198.1"/>
    <property type="molecule type" value="Genomic_DNA"/>
</dbReference>
<feature type="domain" description="Tri-helical" evidence="3">
    <location>
        <begin position="255"/>
        <end position="351"/>
    </location>
</feature>
<feature type="compositionally biased region" description="Basic residues" evidence="1">
    <location>
        <begin position="223"/>
        <end position="232"/>
    </location>
</feature>
<evidence type="ECO:0000313" key="6">
    <source>
        <dbReference type="Proteomes" id="UP000799766"/>
    </source>
</evidence>
<gene>
    <name evidence="5" type="ORF">BDY21DRAFT_411617</name>
</gene>
<sequence>MPYAPQTQFGDSAEFIERHRTAMVYSWEGKQADCYRLYIEEDKSLDEVMQFFEARGFTPSKRAFQTQFKRWQFPSKQNPAHKNDALVARVRELWERNVSQADMLATLNAEGFTIKERELSRVRNKNGFLLRNPNGMRAATRQASSPIDQEQLVLLVFSPTPAQFIVAFVGNRLGANTGGAVSIPGASPTVEIHALPEPPIEVAREHLKRKAQREQENLERYATKSRRRHTRKYAGFEPDPPGPPRFPSEMTIDEAKAHLSLDNASYSAIREEFQTICEEMGIIKKTLAGENWAAAKDKLIREHQHLTQVFWNNNDFNTADSNDLELMAQSKKNRETALEIICTDVTKRMRTVKSRITIPDAKNALGLNPEQSRHVREDFYTSLRAANFFSKLEAEAATWENLKNSWIQRWPILQQAVAPILNDDPQAVAAHALRVKAVELLASDVMKRLRDDRAKEDPSRKRIDVKSGPGPGPAPPRATKPARTSTTDGVSAATSLQLSSASPPEHAAASGDGIPGDQDAELQIDPSLLDAINDPSFTSMVTAPPDNFSMYPPHATAAPDEDGDPHADMCHAHHASVAATEATAMPVYFRLHPDSDLGDGSAHQHAPLWLGALATGTMAELRDAVAARWGPPPTSVAAAHLPSQVDVPDVWGVMVREAEQGQSAGDATEIQYRIDHDGELRQYLMQVGAGSGGKAVFVVRVVVWGGGE</sequence>
<feature type="domain" description="DUF7767" evidence="4">
    <location>
        <begin position="583"/>
        <end position="702"/>
    </location>
</feature>
<accession>A0A6A6P388</accession>
<reference evidence="5" key="1">
    <citation type="journal article" date="2020" name="Stud. Mycol.">
        <title>101 Dothideomycetes genomes: a test case for predicting lifestyles and emergence of pathogens.</title>
        <authorList>
            <person name="Haridas S."/>
            <person name="Albert R."/>
            <person name="Binder M."/>
            <person name="Bloem J."/>
            <person name="Labutti K."/>
            <person name="Salamov A."/>
            <person name="Andreopoulos B."/>
            <person name="Baker S."/>
            <person name="Barry K."/>
            <person name="Bills G."/>
            <person name="Bluhm B."/>
            <person name="Cannon C."/>
            <person name="Castanera R."/>
            <person name="Culley D."/>
            <person name="Daum C."/>
            <person name="Ezra D."/>
            <person name="Gonzalez J."/>
            <person name="Henrissat B."/>
            <person name="Kuo A."/>
            <person name="Liang C."/>
            <person name="Lipzen A."/>
            <person name="Lutzoni F."/>
            <person name="Magnuson J."/>
            <person name="Mondo S."/>
            <person name="Nolan M."/>
            <person name="Ohm R."/>
            <person name="Pangilinan J."/>
            <person name="Park H.-J."/>
            <person name="Ramirez L."/>
            <person name="Alfaro M."/>
            <person name="Sun H."/>
            <person name="Tritt A."/>
            <person name="Yoshinaga Y."/>
            <person name="Zwiers L.-H."/>
            <person name="Turgeon B."/>
            <person name="Goodwin S."/>
            <person name="Spatafora J."/>
            <person name="Crous P."/>
            <person name="Grigoriev I."/>
        </authorList>
    </citation>
    <scope>NUCLEOTIDE SEQUENCE</scope>
    <source>
        <strain evidence="5">ATCC 16933</strain>
    </source>
</reference>
<name>A0A6A6P388_9PEZI</name>
<dbReference type="InterPro" id="IPR056669">
    <property type="entry name" value="DUF7767"/>
</dbReference>
<dbReference type="AlphaFoldDB" id="A0A6A6P388"/>
<dbReference type="Proteomes" id="UP000799766">
    <property type="component" value="Unassembled WGS sequence"/>
</dbReference>
<feature type="domain" description="Clr5" evidence="2">
    <location>
        <begin position="23"/>
        <end position="74"/>
    </location>
</feature>
<dbReference type="InterPro" id="IPR057940">
    <property type="entry name" value="Tri-helical_dom"/>
</dbReference>